<dbReference type="OrthoDB" id="6775714at2"/>
<proteinExistence type="predicted"/>
<dbReference type="PROSITE" id="PS00268">
    <property type="entry name" value="CECROPIN"/>
    <property type="match status" value="1"/>
</dbReference>
<sequence length="738" mass="79218">MADKKILEIPVETEQWDSFVESFHNWQSELEKTNGAWAGTNRGVRELGTAFDHVETTFNDLVEKATASKFSSPTNGVFTRVDKTSKETAKSWQNIAKEIEKAGRGLTGIARNGGMGVFGLFGAAGVLAGGLYGATAGAANSVAGDFKSGRQLGLELGKEKEFGIAGEPYGLGRDALEEAANAKADPTKQLPFMNAGVSAQDFATKDAAELAWQKARGEAQLYSQWEKTSPQFAVAQAQSYFPGENPDQLRLLADALDKGDLDKAQQQYEQNWQKVGYTQQQGEDATKFKQDQAQKWADIETAWNKDILLLAPHLDKWSTAAEKLVVGFLDNSAKTVNDLANAGDNPTPPGTEPPPAASNDIPARITRGTAMVGQWLQEHGLTNPFDGAGAGAGTPAGQPGFTADPDKAAHMAALENIWSMPKGLLQADENIESSGGTNNINPNNPNVLGAFQFDQPTADKYGVIRTDEYSSEAGAARYLADLKKRYGSWDKAVAAFDGFAGLDRDIAKYGDAWKDHISEFQKSGETSKYLRKLADQGIDLSGGKTPFDDPKNIALAKASDPNSGKHDRSSQQKPFDDPQIIMPSKTADPSGAPTPFEDSKALKAAKDVEFNNGQNDLGGTRSPFDDPKNIETAKAIDQLNDPRIVPMDAVDQQALDAQSKTQAQSDQEYVSETLIDRLKRGFSTMGDYLSTGGGAQFATPSAPARTTTQTTPQQFNIQMQVTAPAGSDVQVTGAQLAQ</sequence>
<dbReference type="SUPFAM" id="SSF53955">
    <property type="entry name" value="Lysozyme-like"/>
    <property type="match status" value="1"/>
</dbReference>
<gene>
    <name evidence="2" type="ORF">AWB69_05974</name>
</gene>
<dbReference type="InterPro" id="IPR023346">
    <property type="entry name" value="Lysozyme-like_dom_sf"/>
</dbReference>
<dbReference type="Proteomes" id="UP000054683">
    <property type="component" value="Unassembled WGS sequence"/>
</dbReference>
<feature type="region of interest" description="Disordered" evidence="1">
    <location>
        <begin position="339"/>
        <end position="360"/>
    </location>
</feature>
<organism evidence="2 3">
    <name type="scientific">Caballeronia udeis</name>
    <dbReference type="NCBI Taxonomy" id="1232866"/>
    <lineage>
        <taxon>Bacteria</taxon>
        <taxon>Pseudomonadati</taxon>
        <taxon>Pseudomonadota</taxon>
        <taxon>Betaproteobacteria</taxon>
        <taxon>Burkholderiales</taxon>
        <taxon>Burkholderiaceae</taxon>
        <taxon>Caballeronia</taxon>
    </lineage>
</organism>
<dbReference type="RefSeq" id="WP_062090288.1">
    <property type="nucleotide sequence ID" value="NZ_FCOK02000050.1"/>
</dbReference>
<evidence type="ECO:0000256" key="1">
    <source>
        <dbReference type="SAM" id="MobiDB-lite"/>
    </source>
</evidence>
<name>A0A158IGX2_9BURK</name>
<feature type="compositionally biased region" description="Basic and acidic residues" evidence="1">
    <location>
        <begin position="563"/>
        <end position="576"/>
    </location>
</feature>
<evidence type="ECO:0000313" key="3">
    <source>
        <dbReference type="Proteomes" id="UP000054683"/>
    </source>
</evidence>
<dbReference type="EMBL" id="FCOK02000050">
    <property type="protein sequence ID" value="SAL55633.1"/>
    <property type="molecule type" value="Genomic_DNA"/>
</dbReference>
<evidence type="ECO:0008006" key="4">
    <source>
        <dbReference type="Google" id="ProtNLM"/>
    </source>
</evidence>
<dbReference type="Gene3D" id="1.10.530.10">
    <property type="match status" value="1"/>
</dbReference>
<feature type="region of interest" description="Disordered" evidence="1">
    <location>
        <begin position="541"/>
        <end position="597"/>
    </location>
</feature>
<reference evidence="2 3" key="1">
    <citation type="submission" date="2016-01" db="EMBL/GenBank/DDBJ databases">
        <authorList>
            <person name="Oliw E.H."/>
        </authorList>
    </citation>
    <scope>NUCLEOTIDE SEQUENCE [LARGE SCALE GENOMIC DNA]</scope>
    <source>
        <strain evidence="2">LMG 27134</strain>
    </source>
</reference>
<accession>A0A158IGX2</accession>
<protein>
    <recommendedName>
        <fullName evidence="4">Transglycosylase SLT domain-containing protein</fullName>
    </recommendedName>
</protein>
<feature type="compositionally biased region" description="Pro residues" evidence="1">
    <location>
        <begin position="346"/>
        <end position="356"/>
    </location>
</feature>
<evidence type="ECO:0000313" key="2">
    <source>
        <dbReference type="EMBL" id="SAL55633.1"/>
    </source>
</evidence>
<dbReference type="AlphaFoldDB" id="A0A158IGX2"/>